<proteinExistence type="predicted"/>
<dbReference type="PANTHER" id="PTHR37023:SF1">
    <property type="entry name" value="ISSOD25 TRANSPOSASE TNPA_ISSOD25"/>
    <property type="match status" value="1"/>
</dbReference>
<evidence type="ECO:0000259" key="2">
    <source>
        <dbReference type="Pfam" id="PF14319"/>
    </source>
</evidence>
<protein>
    <submittedName>
        <fullName evidence="3">Putative transposase y4qJ</fullName>
    </submittedName>
</protein>
<feature type="domain" description="Transposase zinc-binding" evidence="2">
    <location>
        <begin position="7"/>
        <end position="96"/>
    </location>
</feature>
<dbReference type="AlphaFoldDB" id="A0A401UUQ8"/>
<feature type="domain" description="Transposase IS801/IS1294" evidence="1">
    <location>
        <begin position="138"/>
        <end position="323"/>
    </location>
</feature>
<dbReference type="GO" id="GO:0003677">
    <property type="term" value="F:DNA binding"/>
    <property type="evidence" value="ECO:0007669"/>
    <property type="project" value="InterPro"/>
</dbReference>
<evidence type="ECO:0000259" key="1">
    <source>
        <dbReference type="Pfam" id="PF04986"/>
    </source>
</evidence>
<dbReference type="RefSeq" id="WP_125006659.1">
    <property type="nucleotide sequence ID" value="NZ_BHYK01000084.1"/>
</dbReference>
<keyword evidence="4" id="KW-1185">Reference proteome</keyword>
<dbReference type="PANTHER" id="PTHR37023">
    <property type="entry name" value="TRANSPOSASE"/>
    <property type="match status" value="1"/>
</dbReference>
<sequence>MIEIQDIFNQYGDEYRRNHQLPLNILKTMIDIEACRTAELGGHVDECDECGHVRVSYNSCRNRHCPKCQTLAKERWLEKRKEDLLSVGYFHVVFTIPEELNYITLTNQKEMYSILFKSVSETLLELSSDKKYLGAEIGFMAILHTWGQNLMNHPHIHCIVPSGGLTLDGNRWISSKKDFFIPVKVLSRKFRGKFLFYLKKAYYSNALKYTTGIEKLTEKHVFQSFIDKLYKKEWIVYCRPPFGSAEYVLEYLGRYTHRVAISNHRIVNLENGYVTFKWRDYKDHNKEKFMTLTVDEFIRRFLMHVLPRKFVKIRHYGILSNRNRSTKLQKCKELTGAVENKNQNLEVNLSAAELLLKLTGIDINICSCCRKGKMITKEKLNRQNYSPPGGINKIA</sequence>
<name>A0A401UUQ8_9CLOT</name>
<evidence type="ECO:0000313" key="4">
    <source>
        <dbReference type="Proteomes" id="UP000287872"/>
    </source>
</evidence>
<accession>A0A401UUQ8</accession>
<organism evidence="3 4">
    <name type="scientific">Clostridium tagluense</name>
    <dbReference type="NCBI Taxonomy" id="360422"/>
    <lineage>
        <taxon>Bacteria</taxon>
        <taxon>Bacillati</taxon>
        <taxon>Bacillota</taxon>
        <taxon>Clostridia</taxon>
        <taxon>Eubacteriales</taxon>
        <taxon>Clostridiaceae</taxon>
        <taxon>Clostridium</taxon>
    </lineage>
</organism>
<dbReference type="Pfam" id="PF04986">
    <property type="entry name" value="Y2_Tnp"/>
    <property type="match status" value="1"/>
</dbReference>
<comment type="caution">
    <text evidence="3">The sequence shown here is derived from an EMBL/GenBank/DDBJ whole genome shotgun (WGS) entry which is preliminary data.</text>
</comment>
<dbReference type="InterPro" id="IPR026889">
    <property type="entry name" value="Zn_Tnp"/>
</dbReference>
<dbReference type="OrthoDB" id="9791273at2"/>
<dbReference type="InterPro" id="IPR054832">
    <property type="entry name" value="transpos_IS91"/>
</dbReference>
<dbReference type="EMBL" id="BHYK01000084">
    <property type="protein sequence ID" value="GCD13271.1"/>
    <property type="molecule type" value="Genomic_DNA"/>
</dbReference>
<evidence type="ECO:0000313" key="3">
    <source>
        <dbReference type="EMBL" id="GCD13271.1"/>
    </source>
</evidence>
<dbReference type="GO" id="GO:0006313">
    <property type="term" value="P:DNA transposition"/>
    <property type="evidence" value="ECO:0007669"/>
    <property type="project" value="InterPro"/>
</dbReference>
<dbReference type="InterPro" id="IPR007069">
    <property type="entry name" value="Transposase_32"/>
</dbReference>
<reference evidence="3 4" key="1">
    <citation type="submission" date="2018-11" db="EMBL/GenBank/DDBJ databases">
        <title>Genome sequencing and assembly of Clostridium tagluense strain A121.</title>
        <authorList>
            <person name="Murakami T."/>
            <person name="Segawa T."/>
            <person name="Shcherbakova V.A."/>
            <person name="Mori H."/>
            <person name="Yoshimura Y."/>
        </authorList>
    </citation>
    <scope>NUCLEOTIDE SEQUENCE [LARGE SCALE GENOMIC DNA]</scope>
    <source>
        <strain evidence="3 4">A121</strain>
    </source>
</reference>
<dbReference type="Pfam" id="PF14319">
    <property type="entry name" value="Zn_Tnp_IS91"/>
    <property type="match status" value="1"/>
</dbReference>
<dbReference type="NCBIfam" id="NF033538">
    <property type="entry name" value="transpos_IS91"/>
    <property type="match status" value="1"/>
</dbReference>
<dbReference type="Proteomes" id="UP000287872">
    <property type="component" value="Unassembled WGS sequence"/>
</dbReference>
<dbReference type="GO" id="GO:0004803">
    <property type="term" value="F:transposase activity"/>
    <property type="evidence" value="ECO:0007669"/>
    <property type="project" value="InterPro"/>
</dbReference>
<gene>
    <name evidence="3" type="ORF">Ctaglu_48940</name>
</gene>